<gene>
    <name evidence="1" type="ORF">FHS79_002896</name>
</gene>
<reference evidence="1 2" key="1">
    <citation type="submission" date="2020-08" db="EMBL/GenBank/DDBJ databases">
        <title>Genomic Encyclopedia of Type Strains, Phase IV (KMG-IV): sequencing the most valuable type-strain genomes for metagenomic binning, comparative biology and taxonomic classification.</title>
        <authorList>
            <person name="Goeker M."/>
        </authorList>
    </citation>
    <scope>NUCLEOTIDE SEQUENCE [LARGE SCALE GENOMIC DNA]</scope>
    <source>
        <strain evidence="1 2">DSM 102189</strain>
    </source>
</reference>
<protein>
    <submittedName>
        <fullName evidence="1">Uncharacterized protein</fullName>
    </submittedName>
</protein>
<sequence>MKHAPNLILEIFASDDFQHKLIAPMIDAFVSRLSRPGDDGKTYRSFILDWLYLERPMLDRFIGERFNVQFEGPALNVDGIDYPLGGYIERQIEWVKIDPVEAIALRTRLRAAVDAVVTEWMGGKPMKFLPAVVVKTMLDRAAADAKDAQTIRDFLGSTAKPEGDR</sequence>
<comment type="caution">
    <text evidence="1">The sequence shown here is derived from an EMBL/GenBank/DDBJ whole genome shotgun (WGS) entry which is preliminary data.</text>
</comment>
<proteinExistence type="predicted"/>
<dbReference type="Proteomes" id="UP000538147">
    <property type="component" value="Unassembled WGS sequence"/>
</dbReference>
<name>A0A841L960_9SPHN</name>
<dbReference type="AlphaFoldDB" id="A0A841L960"/>
<dbReference type="EMBL" id="JACIIV010000022">
    <property type="protein sequence ID" value="MBB6228706.1"/>
    <property type="molecule type" value="Genomic_DNA"/>
</dbReference>
<dbReference type="RefSeq" id="WP_184201524.1">
    <property type="nucleotide sequence ID" value="NZ_BMOX01000075.1"/>
</dbReference>
<organism evidence="1 2">
    <name type="scientific">Polymorphobacter multimanifer</name>
    <dbReference type="NCBI Taxonomy" id="1070431"/>
    <lineage>
        <taxon>Bacteria</taxon>
        <taxon>Pseudomonadati</taxon>
        <taxon>Pseudomonadota</taxon>
        <taxon>Alphaproteobacteria</taxon>
        <taxon>Sphingomonadales</taxon>
        <taxon>Sphingosinicellaceae</taxon>
        <taxon>Polymorphobacter</taxon>
    </lineage>
</organism>
<evidence type="ECO:0000313" key="1">
    <source>
        <dbReference type="EMBL" id="MBB6228706.1"/>
    </source>
</evidence>
<accession>A0A841L960</accession>
<evidence type="ECO:0000313" key="2">
    <source>
        <dbReference type="Proteomes" id="UP000538147"/>
    </source>
</evidence>
<keyword evidence="2" id="KW-1185">Reference proteome</keyword>